<reference evidence="1" key="2">
    <citation type="submission" date="2024-03" db="EMBL/GenBank/DDBJ databases">
        <authorList>
            <person name="Ni Y."/>
            <person name="Xu T."/>
            <person name="Yan S."/>
            <person name="Chen L."/>
            <person name="Wang Y."/>
        </authorList>
    </citation>
    <scope>NUCLEOTIDE SEQUENCE</scope>
    <source>
        <strain evidence="2">NTT1</strain>
        <strain evidence="1">NTT2</strain>
    </source>
</reference>
<protein>
    <submittedName>
        <fullName evidence="2">ORF30</fullName>
    </submittedName>
    <submittedName>
        <fullName evidence="1">ORF31</fullName>
    </submittedName>
</protein>
<sequence>MKITKHSSTFVITALTYAKMKRNSATFPNCYYCIIKLEIGDLIHSKPGESKRHYYHKKCAEMVHLI</sequence>
<accession>A0AAT9J9C4</accession>
<reference evidence="1" key="1">
    <citation type="journal article" date="2024" name="Environ. Microbiol. Rep.">
        <title>Hiding in plain sight: The discovery of complete genomes of 11 hypothetical spindle-shaped viruses that putatively infect mesophilic ammonia-oxidizing archaea.</title>
        <authorList>
            <person name="Ni Y."/>
            <person name="Xu T."/>
            <person name="Yan S."/>
            <person name="Chen L."/>
            <person name="Wang Y."/>
        </authorList>
    </citation>
    <scope>NUCLEOTIDE SEQUENCE</scope>
    <source>
        <strain evidence="2">NTT1</strain>
        <strain evidence="1">NTT2</strain>
    </source>
</reference>
<proteinExistence type="predicted"/>
<dbReference type="EMBL" id="BK067783">
    <property type="protein sequence ID" value="DBA51730.1"/>
    <property type="molecule type" value="Genomic_DNA"/>
</dbReference>
<name>A0AAT9J9C4_9VIRU</name>
<organism evidence="1">
    <name type="scientific">Nitrosopumilaceae spindle-shaped virus</name>
    <dbReference type="NCBI Taxonomy" id="3065433"/>
    <lineage>
        <taxon>Viruses</taxon>
    </lineage>
</organism>
<evidence type="ECO:0000313" key="2">
    <source>
        <dbReference type="EMBL" id="DBA52171.1"/>
    </source>
</evidence>
<dbReference type="EMBL" id="BK067791">
    <property type="protein sequence ID" value="DBA52171.1"/>
    <property type="molecule type" value="Genomic_DNA"/>
</dbReference>
<evidence type="ECO:0000313" key="1">
    <source>
        <dbReference type="EMBL" id="DBA51730.1"/>
    </source>
</evidence>